<proteinExistence type="predicted"/>
<sequence>MCRSGGSMRQSCRMFGSPLLWFRPATAGYLKGMRSAAFEQQRFRPGIWPTEANQHGSRGRSDHAPYDRLLPARDCPALRRSRTGDHRAREREGSVRHLRLGVAVRACGVGRAQPRSDLTVLQTDRIGNASNPFEPVAGHISTL</sequence>
<evidence type="ECO:0000256" key="1">
    <source>
        <dbReference type="SAM" id="MobiDB-lite"/>
    </source>
</evidence>
<gene>
    <name evidence="2" type="ORF">FRACA_1920012</name>
</gene>
<name>A0A2I2KPD2_9ACTN</name>
<dbReference type="AlphaFoldDB" id="A0A2I2KPD2"/>
<dbReference type="Proteomes" id="UP000234331">
    <property type="component" value="Unassembled WGS sequence"/>
</dbReference>
<protein>
    <submittedName>
        <fullName evidence="2">Uncharacterized protein</fullName>
    </submittedName>
</protein>
<reference evidence="2 3" key="1">
    <citation type="submission" date="2017-06" db="EMBL/GenBank/DDBJ databases">
        <authorList>
            <person name="Kim H.J."/>
            <person name="Triplett B.A."/>
        </authorList>
    </citation>
    <scope>NUCLEOTIDE SEQUENCE [LARGE SCALE GENOMIC DNA]</scope>
    <source>
        <strain evidence="2">FRACA_ARgP5</strain>
    </source>
</reference>
<evidence type="ECO:0000313" key="2">
    <source>
        <dbReference type="EMBL" id="SNQ47516.1"/>
    </source>
</evidence>
<evidence type="ECO:0000313" key="3">
    <source>
        <dbReference type="Proteomes" id="UP000234331"/>
    </source>
</evidence>
<accession>A0A2I2KPD2</accession>
<dbReference type="EMBL" id="FZMO01000104">
    <property type="protein sequence ID" value="SNQ47516.1"/>
    <property type="molecule type" value="Genomic_DNA"/>
</dbReference>
<keyword evidence="3" id="KW-1185">Reference proteome</keyword>
<feature type="region of interest" description="Disordered" evidence="1">
    <location>
        <begin position="48"/>
        <end position="68"/>
    </location>
</feature>
<organism evidence="2 3">
    <name type="scientific">Frankia canadensis</name>
    <dbReference type="NCBI Taxonomy" id="1836972"/>
    <lineage>
        <taxon>Bacteria</taxon>
        <taxon>Bacillati</taxon>
        <taxon>Actinomycetota</taxon>
        <taxon>Actinomycetes</taxon>
        <taxon>Frankiales</taxon>
        <taxon>Frankiaceae</taxon>
        <taxon>Frankia</taxon>
    </lineage>
</organism>